<dbReference type="SUPFAM" id="SSF52172">
    <property type="entry name" value="CheY-like"/>
    <property type="match status" value="1"/>
</dbReference>
<evidence type="ECO:0000256" key="5">
    <source>
        <dbReference type="ARBA" id="ARBA00023125"/>
    </source>
</evidence>
<dbReference type="Gene3D" id="1.10.10.10">
    <property type="entry name" value="Winged helix-like DNA-binding domain superfamily/Winged helix DNA-binding domain"/>
    <property type="match status" value="1"/>
</dbReference>
<dbReference type="HOGENOM" id="CLU_000445_30_3_9"/>
<comment type="function">
    <text evidence="7">May play the central regulatory role in sporulation. It may be an element of the effector pathway responsible for the activation of sporulation genes in response to nutritional stress. Spo0A may act in concert with spo0H (a sigma factor) to control the expression of some genes that are critical to the sporulation process.</text>
</comment>
<reference evidence="12" key="2">
    <citation type="submission" date="2013-11" db="EMBL/GenBank/DDBJ databases">
        <title>Draft genome sequence of Anaerostipes caccae (DSM 14662).</title>
        <authorList>
            <person name="Sudarsanam P."/>
            <person name="Ley R."/>
            <person name="Guruge J."/>
            <person name="Turnbaugh P.J."/>
            <person name="Mahowald M."/>
            <person name="Liep D."/>
            <person name="Gordon J."/>
        </authorList>
    </citation>
    <scope>NUCLEOTIDE SEQUENCE</scope>
    <source>
        <strain evidence="12">DSM 14662</strain>
    </source>
</reference>
<dbReference type="GO" id="GO:0006355">
    <property type="term" value="P:regulation of DNA-templated transcription"/>
    <property type="evidence" value="ECO:0007669"/>
    <property type="project" value="InterPro"/>
</dbReference>
<dbReference type="SMART" id="SM00448">
    <property type="entry name" value="REC"/>
    <property type="match status" value="1"/>
</dbReference>
<keyword evidence="5 9" id="KW-0238">DNA-binding</keyword>
<dbReference type="PANTHER" id="PTHR48111:SF1">
    <property type="entry name" value="TWO-COMPONENT RESPONSE REGULATOR ORR33"/>
    <property type="match status" value="1"/>
</dbReference>
<protein>
    <recommendedName>
        <fullName evidence="1">Stage 0 sporulation protein A homolog</fullName>
    </recommendedName>
</protein>
<dbReference type="GO" id="GO:0000976">
    <property type="term" value="F:transcription cis-regulatory region binding"/>
    <property type="evidence" value="ECO:0007669"/>
    <property type="project" value="TreeGrafter"/>
</dbReference>
<feature type="domain" description="Response regulatory" evidence="10">
    <location>
        <begin position="9"/>
        <end position="122"/>
    </location>
</feature>
<dbReference type="GO" id="GO:0005829">
    <property type="term" value="C:cytosol"/>
    <property type="evidence" value="ECO:0007669"/>
    <property type="project" value="TreeGrafter"/>
</dbReference>
<evidence type="ECO:0000256" key="3">
    <source>
        <dbReference type="ARBA" id="ARBA00023012"/>
    </source>
</evidence>
<dbReference type="InterPro" id="IPR016032">
    <property type="entry name" value="Sig_transdc_resp-reg_C-effctor"/>
</dbReference>
<comment type="caution">
    <text evidence="12">The sequence shown here is derived from an EMBL/GenBank/DDBJ whole genome shotgun (WGS) entry which is preliminary data.</text>
</comment>
<feature type="domain" description="OmpR/PhoB-type" evidence="11">
    <location>
        <begin position="129"/>
        <end position="227"/>
    </location>
</feature>
<keyword evidence="2 8" id="KW-0597">Phosphoprotein</keyword>
<dbReference type="SUPFAM" id="SSF46894">
    <property type="entry name" value="C-terminal effector domain of the bipartite response regulators"/>
    <property type="match status" value="1"/>
</dbReference>
<evidence type="ECO:0000256" key="6">
    <source>
        <dbReference type="ARBA" id="ARBA00023163"/>
    </source>
</evidence>
<feature type="modified residue" description="4-aspartylphosphate" evidence="8">
    <location>
        <position position="58"/>
    </location>
</feature>
<dbReference type="PROSITE" id="PS51755">
    <property type="entry name" value="OMPR_PHOB"/>
    <property type="match status" value="1"/>
</dbReference>
<dbReference type="SMART" id="SM00862">
    <property type="entry name" value="Trans_reg_C"/>
    <property type="match status" value="1"/>
</dbReference>
<proteinExistence type="predicted"/>
<accession>B0MAR9</accession>
<evidence type="ECO:0000256" key="1">
    <source>
        <dbReference type="ARBA" id="ARBA00018672"/>
    </source>
</evidence>
<evidence type="ECO:0000259" key="10">
    <source>
        <dbReference type="PROSITE" id="PS50110"/>
    </source>
</evidence>
<gene>
    <name evidence="12" type="ORF">ANACAC_00645</name>
</gene>
<evidence type="ECO:0000313" key="12">
    <source>
        <dbReference type="EMBL" id="EDR98594.1"/>
    </source>
</evidence>
<dbReference type="CDD" id="cd00383">
    <property type="entry name" value="trans_reg_C"/>
    <property type="match status" value="1"/>
</dbReference>
<evidence type="ECO:0000256" key="7">
    <source>
        <dbReference type="ARBA" id="ARBA00024867"/>
    </source>
</evidence>
<dbReference type="InterPro" id="IPR036388">
    <property type="entry name" value="WH-like_DNA-bd_sf"/>
</dbReference>
<evidence type="ECO:0000256" key="2">
    <source>
        <dbReference type="ARBA" id="ARBA00022553"/>
    </source>
</evidence>
<dbReference type="eggNOG" id="COG0745">
    <property type="taxonomic scope" value="Bacteria"/>
</dbReference>
<dbReference type="PROSITE" id="PS50110">
    <property type="entry name" value="RESPONSE_REGULATORY"/>
    <property type="match status" value="1"/>
</dbReference>
<evidence type="ECO:0000256" key="8">
    <source>
        <dbReference type="PROSITE-ProRule" id="PRU00169"/>
    </source>
</evidence>
<feature type="DNA-binding region" description="OmpR/PhoB-type" evidence="9">
    <location>
        <begin position="129"/>
        <end position="227"/>
    </location>
</feature>
<evidence type="ECO:0000256" key="4">
    <source>
        <dbReference type="ARBA" id="ARBA00023015"/>
    </source>
</evidence>
<sequence length="227" mass="26361">MKGAPTMERLLFVDDDLEILEINRKYFETCGYHADTATDALAALSCLSEHTYQCIILDIHMEKTDGFCLCRTIRANYSIPVIFLTNLTDEEIMIESFDCGGDDYITKPYLLKELEMRIRARIRNSRCTVPSCRTPGLSVDNNEKQAYIGNLPLNLTVNEFEILSFLMDHKGIPYRQEEIYRAVWGESCYNTHSIQILIMRIRKKIQVLSPEKEYIKTQWGKGYLFTE</sequence>
<evidence type="ECO:0000259" key="11">
    <source>
        <dbReference type="PROSITE" id="PS51755"/>
    </source>
</evidence>
<dbReference type="CDD" id="cd17574">
    <property type="entry name" value="REC_OmpR"/>
    <property type="match status" value="1"/>
</dbReference>
<dbReference type="InterPro" id="IPR001867">
    <property type="entry name" value="OmpR/PhoB-type_DNA-bd"/>
</dbReference>
<dbReference type="InterPro" id="IPR011006">
    <property type="entry name" value="CheY-like_superfamily"/>
</dbReference>
<evidence type="ECO:0000256" key="9">
    <source>
        <dbReference type="PROSITE-ProRule" id="PRU01091"/>
    </source>
</evidence>
<keyword evidence="13" id="KW-1185">Reference proteome</keyword>
<dbReference type="EMBL" id="ABAX03000005">
    <property type="protein sequence ID" value="EDR98594.1"/>
    <property type="molecule type" value="Genomic_DNA"/>
</dbReference>
<organism evidence="12 13">
    <name type="scientific">Anaerostipes caccae (strain DSM 14662 / CCUG 47493 / JCM 13470 / NCIMB 13811 / L1-92)</name>
    <dbReference type="NCBI Taxonomy" id="411490"/>
    <lineage>
        <taxon>Bacteria</taxon>
        <taxon>Bacillati</taxon>
        <taxon>Bacillota</taxon>
        <taxon>Clostridia</taxon>
        <taxon>Lachnospirales</taxon>
        <taxon>Lachnospiraceae</taxon>
        <taxon>Anaerostipes</taxon>
    </lineage>
</organism>
<dbReference type="PANTHER" id="PTHR48111">
    <property type="entry name" value="REGULATOR OF RPOS"/>
    <property type="match status" value="1"/>
</dbReference>
<evidence type="ECO:0000313" key="13">
    <source>
        <dbReference type="Proteomes" id="UP000004935"/>
    </source>
</evidence>
<dbReference type="STRING" id="411490.ANACAC_00645"/>
<dbReference type="Pfam" id="PF00486">
    <property type="entry name" value="Trans_reg_C"/>
    <property type="match status" value="1"/>
</dbReference>
<dbReference type="AlphaFoldDB" id="B0MAR9"/>
<dbReference type="GO" id="GO:0032993">
    <property type="term" value="C:protein-DNA complex"/>
    <property type="evidence" value="ECO:0007669"/>
    <property type="project" value="TreeGrafter"/>
</dbReference>
<dbReference type="Pfam" id="PF00072">
    <property type="entry name" value="Response_reg"/>
    <property type="match status" value="1"/>
</dbReference>
<reference evidence="12" key="1">
    <citation type="submission" date="2007-11" db="EMBL/GenBank/DDBJ databases">
        <authorList>
            <person name="Fulton L."/>
            <person name="Clifton S."/>
            <person name="Fulton B."/>
            <person name="Xu J."/>
            <person name="Minx P."/>
            <person name="Pepin K.H."/>
            <person name="Johnson M."/>
            <person name="Thiruvilangam P."/>
            <person name="Bhonagiri V."/>
            <person name="Nash W.E."/>
            <person name="Mardis E.R."/>
            <person name="Wilson R.K."/>
        </authorList>
    </citation>
    <scope>NUCLEOTIDE SEQUENCE [LARGE SCALE GENOMIC DNA]</scope>
    <source>
        <strain evidence="12">DSM 14662</strain>
    </source>
</reference>
<dbReference type="InterPro" id="IPR001789">
    <property type="entry name" value="Sig_transdc_resp-reg_receiver"/>
</dbReference>
<dbReference type="InterPro" id="IPR039420">
    <property type="entry name" value="WalR-like"/>
</dbReference>
<keyword evidence="6" id="KW-0804">Transcription</keyword>
<dbReference type="Proteomes" id="UP000004935">
    <property type="component" value="Unassembled WGS sequence"/>
</dbReference>
<keyword evidence="4" id="KW-0805">Transcription regulation</keyword>
<dbReference type="Gene3D" id="3.40.50.2300">
    <property type="match status" value="1"/>
</dbReference>
<keyword evidence="3" id="KW-0902">Two-component regulatory system</keyword>
<dbReference type="GO" id="GO:0000156">
    <property type="term" value="F:phosphorelay response regulator activity"/>
    <property type="evidence" value="ECO:0007669"/>
    <property type="project" value="TreeGrafter"/>
</dbReference>
<name>B0MAR9_ANACD</name>